<dbReference type="Proteomes" id="UP000575898">
    <property type="component" value="Unassembled WGS sequence"/>
</dbReference>
<keyword evidence="1" id="KW-0812">Transmembrane</keyword>
<keyword evidence="1" id="KW-1133">Transmembrane helix</keyword>
<protein>
    <recommendedName>
        <fullName evidence="4">DUF2970 domain-containing protein</fullName>
    </recommendedName>
</protein>
<evidence type="ECO:0000256" key="1">
    <source>
        <dbReference type="SAM" id="Phobius"/>
    </source>
</evidence>
<comment type="caution">
    <text evidence="2">The sequence shown here is derived from an EMBL/GenBank/DDBJ whole genome shotgun (WGS) entry which is preliminary data.</text>
</comment>
<organism evidence="2 3">
    <name type="scientific">Chitinivorax tropicus</name>
    <dbReference type="NCBI Taxonomy" id="714531"/>
    <lineage>
        <taxon>Bacteria</taxon>
        <taxon>Pseudomonadati</taxon>
        <taxon>Pseudomonadota</taxon>
        <taxon>Betaproteobacteria</taxon>
        <taxon>Chitinivorax</taxon>
    </lineage>
</organism>
<dbReference type="InterPro" id="IPR021344">
    <property type="entry name" value="DUF2970"/>
</dbReference>
<evidence type="ECO:0000313" key="2">
    <source>
        <dbReference type="EMBL" id="MBB5018192.1"/>
    </source>
</evidence>
<feature type="transmembrane region" description="Helical" evidence="1">
    <location>
        <begin position="40"/>
        <end position="62"/>
    </location>
</feature>
<evidence type="ECO:0008006" key="4">
    <source>
        <dbReference type="Google" id="ProtNLM"/>
    </source>
</evidence>
<gene>
    <name evidence="2" type="ORF">HNQ59_001477</name>
</gene>
<reference evidence="2 3" key="1">
    <citation type="submission" date="2020-08" db="EMBL/GenBank/DDBJ databases">
        <title>Genomic Encyclopedia of Type Strains, Phase IV (KMG-IV): sequencing the most valuable type-strain genomes for metagenomic binning, comparative biology and taxonomic classification.</title>
        <authorList>
            <person name="Goeker M."/>
        </authorList>
    </citation>
    <scope>NUCLEOTIDE SEQUENCE [LARGE SCALE GENOMIC DNA]</scope>
    <source>
        <strain evidence="2 3">DSM 27165</strain>
    </source>
</reference>
<evidence type="ECO:0000313" key="3">
    <source>
        <dbReference type="Proteomes" id="UP000575898"/>
    </source>
</evidence>
<keyword evidence="3" id="KW-1185">Reference proteome</keyword>
<sequence length="64" mass="7174">MDEQQQRGFQAVKAIFWAFFGVRKGRDHAQDMAKLTPRQIILAGIIGGLIFVMTLVVVVRLVTS</sequence>
<keyword evidence="1" id="KW-0472">Membrane</keyword>
<dbReference type="EMBL" id="JACHHY010000007">
    <property type="protein sequence ID" value="MBB5018192.1"/>
    <property type="molecule type" value="Genomic_DNA"/>
</dbReference>
<dbReference type="Pfam" id="PF11174">
    <property type="entry name" value="DUF2970"/>
    <property type="match status" value="1"/>
</dbReference>
<proteinExistence type="predicted"/>
<name>A0A840MN68_9PROT</name>
<dbReference type="AlphaFoldDB" id="A0A840MN68"/>
<accession>A0A840MN68</accession>
<dbReference type="RefSeq" id="WP_184037073.1">
    <property type="nucleotide sequence ID" value="NZ_JACHHY010000007.1"/>
</dbReference>